<gene>
    <name evidence="3" type="ORF">SCLAV_4081</name>
</gene>
<dbReference type="eggNOG" id="COG3571">
    <property type="taxonomic scope" value="Bacteria"/>
</dbReference>
<proteinExistence type="predicted"/>
<feature type="region of interest" description="Disordered" evidence="1">
    <location>
        <begin position="1"/>
        <end position="29"/>
    </location>
</feature>
<dbReference type="Proteomes" id="UP000002357">
    <property type="component" value="Chromosome"/>
</dbReference>
<dbReference type="Gene3D" id="3.40.50.1820">
    <property type="entry name" value="alpha/beta hydrolase"/>
    <property type="match status" value="1"/>
</dbReference>
<dbReference type="PANTHER" id="PTHR13136">
    <property type="entry name" value="TESTIS DEVELOPMENT PROTEIN PRTD"/>
    <property type="match status" value="1"/>
</dbReference>
<dbReference type="SUPFAM" id="SSF53474">
    <property type="entry name" value="alpha/beta-Hydrolases"/>
    <property type="match status" value="1"/>
</dbReference>
<keyword evidence="4" id="KW-1185">Reference proteome</keyword>
<protein>
    <recommendedName>
        <fullName evidence="2">KANL3/Tex30 alpha/beta hydrolase-like domain-containing protein</fullName>
    </recommendedName>
</protein>
<evidence type="ECO:0000313" key="4">
    <source>
        <dbReference type="Proteomes" id="UP000002357"/>
    </source>
</evidence>
<name>B5GQB2_STRCL</name>
<dbReference type="InterPro" id="IPR026555">
    <property type="entry name" value="NSL3/Tex30"/>
</dbReference>
<dbReference type="InterPro" id="IPR029058">
    <property type="entry name" value="AB_hydrolase_fold"/>
</dbReference>
<dbReference type="InterPro" id="IPR046879">
    <property type="entry name" value="KANL3/Tex30_Abhydrolase"/>
</dbReference>
<dbReference type="PANTHER" id="PTHR13136:SF11">
    <property type="entry name" value="TESTIS-EXPRESSED PROTEIN 30"/>
    <property type="match status" value="1"/>
</dbReference>
<dbReference type="KEGG" id="sclf:BB341_08355"/>
<evidence type="ECO:0000256" key="1">
    <source>
        <dbReference type="SAM" id="MobiDB-lite"/>
    </source>
</evidence>
<dbReference type="STRING" id="1901.BB341_08355"/>
<sequence length="227" mass="23282">MTPHGTDTAPQGPGSPGGTETVDTGPPGTARIAWYPAARPRLVLALGHGAGGGTATRDLLGIARTLPADGVTVALVEQPWRVAGKKVAAAPATLDTAWRGLWPALLRPGLPVIAGGRSAGARVACRTGRELGAVAVLALSFPLHPPGRPERSRAAELLGTALPTLVVQGAADSFGKPPEFPDGPYGLTEVPAADHGFAVPKRSGITEEQTVTTITDAVRAWLRSLRE</sequence>
<dbReference type="GeneID" id="93729432"/>
<evidence type="ECO:0000259" key="2">
    <source>
        <dbReference type="Pfam" id="PF20408"/>
    </source>
</evidence>
<dbReference type="EMBL" id="CM000913">
    <property type="protein sequence ID" value="EFG09156.1"/>
    <property type="molecule type" value="Genomic_DNA"/>
</dbReference>
<dbReference type="ESTHER" id="strc2-b5gqb2">
    <property type="family name" value="NLS3-Tex30"/>
</dbReference>
<evidence type="ECO:0000313" key="3">
    <source>
        <dbReference type="EMBL" id="EFG09156.1"/>
    </source>
</evidence>
<dbReference type="RefSeq" id="WP_003953956.1">
    <property type="nucleotide sequence ID" value="NZ_CM000913.1"/>
</dbReference>
<feature type="domain" description="KANL3/Tex30 alpha/beta hydrolase-like" evidence="2">
    <location>
        <begin position="43"/>
        <end position="222"/>
    </location>
</feature>
<reference evidence="3 4" key="1">
    <citation type="journal article" date="2010" name="Genome Biol. Evol.">
        <title>The sequence of a 1.8-mb bacterial linear plasmid reveals a rich evolutionary reservoir of secondary metabolic pathways.</title>
        <authorList>
            <person name="Medema M.H."/>
            <person name="Trefzer A."/>
            <person name="Kovalchuk A."/>
            <person name="van den Berg M."/>
            <person name="Mueller U."/>
            <person name="Heijne W."/>
            <person name="Wu L."/>
            <person name="Alam M.T."/>
            <person name="Ronning C.M."/>
            <person name="Nierman W.C."/>
            <person name="Bovenberg R.A.L."/>
            <person name="Breitling R."/>
            <person name="Takano E."/>
        </authorList>
    </citation>
    <scope>NUCLEOTIDE SEQUENCE [LARGE SCALE GENOMIC DNA]</scope>
    <source>
        <strain evidence="4">ATCC 27064 / DSM 738 / JCM 4710 / NBRC 13307 / NCIMB 12785 / NRRL 3585 / VKM Ac-602</strain>
    </source>
</reference>
<dbReference type="Pfam" id="PF20408">
    <property type="entry name" value="Abhydrolase_11"/>
    <property type="match status" value="1"/>
</dbReference>
<dbReference type="OrthoDB" id="652634at2"/>
<organism evidence="3 4">
    <name type="scientific">Streptomyces clavuligerus</name>
    <dbReference type="NCBI Taxonomy" id="1901"/>
    <lineage>
        <taxon>Bacteria</taxon>
        <taxon>Bacillati</taxon>
        <taxon>Actinomycetota</taxon>
        <taxon>Actinomycetes</taxon>
        <taxon>Kitasatosporales</taxon>
        <taxon>Streptomycetaceae</taxon>
        <taxon>Streptomyces</taxon>
    </lineage>
</organism>
<dbReference type="AlphaFoldDB" id="B5GQB2"/>
<accession>B5GQB2</accession>